<feature type="region of interest" description="Disordered" evidence="1">
    <location>
        <begin position="437"/>
        <end position="486"/>
    </location>
</feature>
<reference evidence="2 3" key="1">
    <citation type="submission" date="2019-06" db="EMBL/GenBank/DDBJ databases">
        <title>Genomic Encyclopedia of Type Strains, Phase IV (KMG-V): Genome sequencing to study the core and pangenomes of soil and plant-associated prokaryotes.</title>
        <authorList>
            <person name="Whitman W."/>
        </authorList>
    </citation>
    <scope>NUCLEOTIDE SEQUENCE [LARGE SCALE GENOMIC DNA]</scope>
    <source>
        <strain evidence="2 3">BR 11650</strain>
    </source>
</reference>
<organism evidence="2 3">
    <name type="scientific">Azospirillum brasilense</name>
    <dbReference type="NCBI Taxonomy" id="192"/>
    <lineage>
        <taxon>Bacteria</taxon>
        <taxon>Pseudomonadati</taxon>
        <taxon>Pseudomonadota</taxon>
        <taxon>Alphaproteobacteria</taxon>
        <taxon>Rhodospirillales</taxon>
        <taxon>Azospirillaceae</taxon>
        <taxon>Azospirillum</taxon>
    </lineage>
</organism>
<dbReference type="AlphaFoldDB" id="A0A560BMY0"/>
<dbReference type="RefSeq" id="WP_145690802.1">
    <property type="nucleotide sequence ID" value="NZ_VITH01000026.1"/>
</dbReference>
<dbReference type="InterPro" id="IPR043991">
    <property type="entry name" value="Gp3-like"/>
</dbReference>
<dbReference type="Proteomes" id="UP000318529">
    <property type="component" value="Unassembled WGS sequence"/>
</dbReference>
<gene>
    <name evidence="2" type="ORF">FBZ83_12640</name>
</gene>
<feature type="compositionally biased region" description="Pro residues" evidence="1">
    <location>
        <begin position="342"/>
        <end position="357"/>
    </location>
</feature>
<comment type="caution">
    <text evidence="2">The sequence shown here is derived from an EMBL/GenBank/DDBJ whole genome shotgun (WGS) entry which is preliminary data.</text>
</comment>
<protein>
    <submittedName>
        <fullName evidence="2">Uncharacterized protein</fullName>
    </submittedName>
</protein>
<sequence length="486" mass="52366">MTSTDLVIPERRQLADFRPQGRSLRIKTMPLQLPEIGKIKIGMKGAARTSRGGTEFQPPQKLDHFLVTTLERGQDNNYLRDERVHAQLGEKPRDLPVRLVFDDPELNFQSRLVAYQGKTLWCHGDGITSQRLQKDGTWKEHDCSKCPLADPAFQAIAENQRYPKCKMNGRLAVMLDTASTVGGVHVLRTTSYNTIVGITSSLAFLTSVTGGPLAGIPLTMSIRPKTATDPTGKTQTIYVVSLGFAGAMEQLQSTALDISLRRERNRARIEQVEQEARLMLAAPIGGGDVLGDDAADVVDEFYHEEVQRAADTAPPKPTRGKAAASPPAQATAPAVIDVEPEPVTPQPEPEPTTPEPEPSADYELIALDGEVRTWMRGQEQNYVTSFLAELANAARAGKAALEGLWESNTAGLAAAPEGLIAEVQTEYRRLLAEVTRPAQAQAAQPKAVETAPQQAAPSTAATKPPKASTAAAPPPPPPAGGDDDLF</sequence>
<dbReference type="EMBL" id="VITH01000026">
    <property type="protein sequence ID" value="TWA73973.1"/>
    <property type="molecule type" value="Genomic_DNA"/>
</dbReference>
<name>A0A560BMY0_AZOBR</name>
<evidence type="ECO:0000313" key="3">
    <source>
        <dbReference type="Proteomes" id="UP000318529"/>
    </source>
</evidence>
<evidence type="ECO:0000256" key="1">
    <source>
        <dbReference type="SAM" id="MobiDB-lite"/>
    </source>
</evidence>
<proteinExistence type="predicted"/>
<evidence type="ECO:0000313" key="2">
    <source>
        <dbReference type="EMBL" id="TWA73973.1"/>
    </source>
</evidence>
<accession>A0A560BMY0</accession>
<feature type="compositionally biased region" description="Low complexity" evidence="1">
    <location>
        <begin position="322"/>
        <end position="334"/>
    </location>
</feature>
<feature type="compositionally biased region" description="Low complexity" evidence="1">
    <location>
        <begin position="438"/>
        <end position="471"/>
    </location>
</feature>
<feature type="region of interest" description="Disordered" evidence="1">
    <location>
        <begin position="307"/>
        <end position="360"/>
    </location>
</feature>
<dbReference type="Pfam" id="PF18897">
    <property type="entry name" value="Gp3-like"/>
    <property type="match status" value="1"/>
</dbReference>